<dbReference type="Proteomes" id="UP001055879">
    <property type="component" value="Linkage Group LG15"/>
</dbReference>
<sequence>MDHVIINSDLQNFEENFRENQKNGNAPIVFPQNSSGSIDRSVQQTVCEVDKNLKKDILFNSIGSNSNPFMTRSLKKNVPRRRINMIEAQIAAMDVNSVVELSCVIDLTNRRGNLKFNNSGSDELIVDEDPMNREVDVQAMKVNRSDQHDEMFLDDTTNSKSANSNSVNSNSVNLNSADLKSDLPGELNFEVYNNPSFNYGAQVLNYAGMEQLPSKTVRSGIFSPPVSKSNVNLNADFGVKINHVASEPVEDECIAIVGNYMMNSEKYIKEVIQKLDSRAGSIPKPHKNVIFVPVFVHVHNSVHDQSKAGNSSTPMVENANFSNRFGHIQDNNVNFDQNLSFDDDFGPGNKYGNGFFSSGRGGSVAGRGRGIGSRGNGEGNSGRFVYSSANYDPVDTNSISDKTFPDVVMEESVDNRGYLPKVESIKQPVNVWSNKGTTLVDKIKGKSDSKIVLNFKPPVVLNDRRIAIRFSKEVIIEGAKANSIMLVAHFVGASMPYFLVNNNLNRMWKMCGLINVASNYEGHYMLKFNNGEGLNYVLEN</sequence>
<evidence type="ECO:0000313" key="1">
    <source>
        <dbReference type="EMBL" id="KAI3672581.1"/>
    </source>
</evidence>
<dbReference type="EMBL" id="CM042061">
    <property type="protein sequence ID" value="KAI3672581.1"/>
    <property type="molecule type" value="Genomic_DNA"/>
</dbReference>
<accession>A0ACB8XQS1</accession>
<gene>
    <name evidence="1" type="ORF">L6452_38674</name>
</gene>
<reference evidence="1 2" key="2">
    <citation type="journal article" date="2022" name="Mol. Ecol. Resour.">
        <title>The genomes of chicory, endive, great burdock and yacon provide insights into Asteraceae paleo-polyploidization history and plant inulin production.</title>
        <authorList>
            <person name="Fan W."/>
            <person name="Wang S."/>
            <person name="Wang H."/>
            <person name="Wang A."/>
            <person name="Jiang F."/>
            <person name="Liu H."/>
            <person name="Zhao H."/>
            <person name="Xu D."/>
            <person name="Zhang Y."/>
        </authorList>
    </citation>
    <scope>NUCLEOTIDE SEQUENCE [LARGE SCALE GENOMIC DNA]</scope>
    <source>
        <strain evidence="2">cv. Niubang</strain>
    </source>
</reference>
<evidence type="ECO:0000313" key="2">
    <source>
        <dbReference type="Proteomes" id="UP001055879"/>
    </source>
</evidence>
<organism evidence="1 2">
    <name type="scientific">Arctium lappa</name>
    <name type="common">Greater burdock</name>
    <name type="synonym">Lappa major</name>
    <dbReference type="NCBI Taxonomy" id="4217"/>
    <lineage>
        <taxon>Eukaryota</taxon>
        <taxon>Viridiplantae</taxon>
        <taxon>Streptophyta</taxon>
        <taxon>Embryophyta</taxon>
        <taxon>Tracheophyta</taxon>
        <taxon>Spermatophyta</taxon>
        <taxon>Magnoliopsida</taxon>
        <taxon>eudicotyledons</taxon>
        <taxon>Gunneridae</taxon>
        <taxon>Pentapetalae</taxon>
        <taxon>asterids</taxon>
        <taxon>campanulids</taxon>
        <taxon>Asterales</taxon>
        <taxon>Asteraceae</taxon>
        <taxon>Carduoideae</taxon>
        <taxon>Cardueae</taxon>
        <taxon>Arctiinae</taxon>
        <taxon>Arctium</taxon>
    </lineage>
</organism>
<reference evidence="2" key="1">
    <citation type="journal article" date="2022" name="Mol. Ecol. Resour.">
        <title>The genomes of chicory, endive, great burdock and yacon provide insights into Asteraceae palaeo-polyploidization history and plant inulin production.</title>
        <authorList>
            <person name="Fan W."/>
            <person name="Wang S."/>
            <person name="Wang H."/>
            <person name="Wang A."/>
            <person name="Jiang F."/>
            <person name="Liu H."/>
            <person name="Zhao H."/>
            <person name="Xu D."/>
            <person name="Zhang Y."/>
        </authorList>
    </citation>
    <scope>NUCLEOTIDE SEQUENCE [LARGE SCALE GENOMIC DNA]</scope>
    <source>
        <strain evidence="2">cv. Niubang</strain>
    </source>
</reference>
<name>A0ACB8XQS1_ARCLA</name>
<protein>
    <submittedName>
        <fullName evidence="1">Uncharacterized protein</fullName>
    </submittedName>
</protein>
<keyword evidence="2" id="KW-1185">Reference proteome</keyword>
<comment type="caution">
    <text evidence="1">The sequence shown here is derived from an EMBL/GenBank/DDBJ whole genome shotgun (WGS) entry which is preliminary data.</text>
</comment>
<proteinExistence type="predicted"/>